<dbReference type="HOGENOM" id="CLU_2773105_0_0_5"/>
<protein>
    <submittedName>
        <fullName evidence="1">Uncharacterized protein</fullName>
    </submittedName>
</protein>
<evidence type="ECO:0000313" key="2">
    <source>
        <dbReference type="Proteomes" id="UP000016944"/>
    </source>
</evidence>
<dbReference type="Proteomes" id="UP000016944">
    <property type="component" value="Chromosome II"/>
</dbReference>
<reference evidence="1 2" key="1">
    <citation type="journal article" date="2013" name="Genome Announc.">
        <title>Complete Genome Sequence of the Sesbania Symbiont and Rice Growth-Promoting Endophyte Rhizobium sp. Strain IRBG74.</title>
        <authorList>
            <person name="Crook M.B."/>
            <person name="Mitra S."/>
            <person name="Ane J.M."/>
            <person name="Sadowsky M.J."/>
            <person name="Gyaneshwar P."/>
        </authorList>
    </citation>
    <scope>NUCLEOTIDE SEQUENCE [LARGE SCALE GENOMIC DNA]</scope>
    <source>
        <strain evidence="1 2">IRBG74</strain>
    </source>
</reference>
<proteinExistence type="predicted"/>
<evidence type="ECO:0000313" key="1">
    <source>
        <dbReference type="EMBL" id="CDI09940.1"/>
    </source>
</evidence>
<sequence>MMSFSMWQKLAAAMIENAVRCGLNPVLVTVAMNYPLQIPADETGNMSLFAPAFIHIVSGLHLCSGRVSL</sequence>
<dbReference type="KEGG" id="rir:BN877_II0139"/>
<organism evidence="1 2">
    <name type="scientific">Agrobacterium pusense</name>
    <dbReference type="NCBI Taxonomy" id="648995"/>
    <lineage>
        <taxon>Bacteria</taxon>
        <taxon>Pseudomonadati</taxon>
        <taxon>Pseudomonadota</taxon>
        <taxon>Alphaproteobacteria</taxon>
        <taxon>Hyphomicrobiales</taxon>
        <taxon>Rhizobiaceae</taxon>
        <taxon>Rhizobium/Agrobacterium group</taxon>
        <taxon>Agrobacterium</taxon>
    </lineage>
</organism>
<gene>
    <name evidence="1" type="ORF">BN877_II0139</name>
</gene>
<dbReference type="EMBL" id="HG518323">
    <property type="protein sequence ID" value="CDI09940.1"/>
    <property type="molecule type" value="Genomic_DNA"/>
</dbReference>
<dbReference type="AlphaFoldDB" id="U4PXW6"/>
<accession>U4PXW6</accession>
<name>U4PXW6_9HYPH</name>